<protein>
    <submittedName>
        <fullName evidence="6">Meckel syndrome type 1</fullName>
    </submittedName>
</protein>
<dbReference type="AlphaFoldDB" id="A0A2S2NXQ4"/>
<accession>A0A2S2NXQ4</accession>
<dbReference type="GO" id="GO:0036038">
    <property type="term" value="C:MKS complex"/>
    <property type="evidence" value="ECO:0007669"/>
    <property type="project" value="TreeGrafter"/>
</dbReference>
<evidence type="ECO:0000256" key="3">
    <source>
        <dbReference type="ARBA" id="ARBA00022794"/>
    </source>
</evidence>
<gene>
    <name evidence="6" type="primary">Mks1</name>
    <name evidence="6" type="ORF">g.13519</name>
</gene>
<evidence type="ECO:0000256" key="1">
    <source>
        <dbReference type="ARBA" id="ARBA00004120"/>
    </source>
</evidence>
<dbReference type="GO" id="GO:0060271">
    <property type="term" value="P:cilium assembly"/>
    <property type="evidence" value="ECO:0007669"/>
    <property type="project" value="TreeGrafter"/>
</dbReference>
<dbReference type="EMBL" id="GGMR01009336">
    <property type="protein sequence ID" value="MBY21955.1"/>
    <property type="molecule type" value="Transcribed_RNA"/>
</dbReference>
<reference evidence="6" key="1">
    <citation type="submission" date="2018-04" db="EMBL/GenBank/DDBJ databases">
        <title>Transcriptome of Schizaphis graminum biotype I.</title>
        <authorList>
            <person name="Scully E.D."/>
            <person name="Geib S.M."/>
            <person name="Palmer N.A."/>
            <person name="Koch K."/>
            <person name="Bradshaw J."/>
            <person name="Heng-Moss T."/>
            <person name="Sarath G."/>
        </authorList>
    </citation>
    <scope>NUCLEOTIDE SEQUENCE</scope>
</reference>
<evidence type="ECO:0000256" key="5">
    <source>
        <dbReference type="ARBA" id="ARBA00023273"/>
    </source>
</evidence>
<keyword evidence="2" id="KW-0963">Cytoplasm</keyword>
<dbReference type="PANTHER" id="PTHR12968">
    <property type="entry name" value="B9 DOMAIN-CONTAINING"/>
    <property type="match status" value="1"/>
</dbReference>
<sequence>MTSIFSYLFNVTIILPKTIDQPKDQPINSAFITFIIYSIDSWNKERVEGYASYQIPKFSTPISYKNNIKLEAWLPKSRNCVHNLRRYFIGGTVKLAEPNYISVPTNFNGKLLSKFGMETEHRGSLNITLSNLIQRSKSIENINNINTSDIVSAQALVKSVNNVMASFKRARQRMLLACQPILSPSHN</sequence>
<evidence type="ECO:0000313" key="6">
    <source>
        <dbReference type="EMBL" id="MBY21955.1"/>
    </source>
</evidence>
<dbReference type="InterPro" id="IPR010796">
    <property type="entry name" value="C2_B9-type_dom"/>
</dbReference>
<dbReference type="PANTHER" id="PTHR12968:SF4">
    <property type="entry name" value="TECTONIC-LIKE COMPLEX MEMBER MKS1"/>
    <property type="match status" value="1"/>
</dbReference>
<evidence type="ECO:0000256" key="2">
    <source>
        <dbReference type="ARBA" id="ARBA00022490"/>
    </source>
</evidence>
<keyword evidence="5" id="KW-0966">Cell projection</keyword>
<name>A0A2S2NXQ4_SCHGA</name>
<dbReference type="Pfam" id="PF07162">
    <property type="entry name" value="B9-C2"/>
    <property type="match status" value="1"/>
</dbReference>
<organism evidence="6">
    <name type="scientific">Schizaphis graminum</name>
    <name type="common">Green bug aphid</name>
    <dbReference type="NCBI Taxonomy" id="13262"/>
    <lineage>
        <taxon>Eukaryota</taxon>
        <taxon>Metazoa</taxon>
        <taxon>Ecdysozoa</taxon>
        <taxon>Arthropoda</taxon>
        <taxon>Hexapoda</taxon>
        <taxon>Insecta</taxon>
        <taxon>Pterygota</taxon>
        <taxon>Neoptera</taxon>
        <taxon>Paraneoptera</taxon>
        <taxon>Hemiptera</taxon>
        <taxon>Sternorrhyncha</taxon>
        <taxon>Aphidomorpha</taxon>
        <taxon>Aphidoidea</taxon>
        <taxon>Aphididae</taxon>
        <taxon>Aphidini</taxon>
        <taxon>Schizaphis</taxon>
    </lineage>
</organism>
<evidence type="ECO:0000256" key="4">
    <source>
        <dbReference type="ARBA" id="ARBA00023212"/>
    </source>
</evidence>
<comment type="subcellular location">
    <subcellularLocation>
        <location evidence="1">Cytoplasm</location>
        <location evidence="1">Cytoskeleton</location>
        <location evidence="1">Cilium basal body</location>
    </subcellularLocation>
</comment>
<keyword evidence="3" id="KW-0970">Cilium biogenesis/degradation</keyword>
<keyword evidence="4" id="KW-0206">Cytoskeleton</keyword>
<proteinExistence type="predicted"/>